<dbReference type="GO" id="GO:0032259">
    <property type="term" value="P:methylation"/>
    <property type="evidence" value="ECO:0007669"/>
    <property type="project" value="UniProtKB-KW"/>
</dbReference>
<dbReference type="InterPro" id="IPR003788">
    <property type="entry name" value="NDUFAF7"/>
</dbReference>
<dbReference type="SUPFAM" id="SSF53335">
    <property type="entry name" value="S-adenosyl-L-methionine-dependent methyltransferases"/>
    <property type="match status" value="1"/>
</dbReference>
<accession>A0ABW4MTJ6</accession>
<keyword evidence="2" id="KW-0808">Transferase</keyword>
<dbReference type="Pfam" id="PF02636">
    <property type="entry name" value="Methyltransf_28"/>
    <property type="match status" value="1"/>
</dbReference>
<dbReference type="InterPro" id="IPR038375">
    <property type="entry name" value="NDUFAF7_sf"/>
</dbReference>
<dbReference type="PANTHER" id="PTHR12049:SF7">
    <property type="entry name" value="PROTEIN ARGININE METHYLTRANSFERASE NDUFAF7, MITOCHONDRIAL"/>
    <property type="match status" value="1"/>
</dbReference>
<evidence type="ECO:0000313" key="4">
    <source>
        <dbReference type="Proteomes" id="UP001597227"/>
    </source>
</evidence>
<protein>
    <submittedName>
        <fullName evidence="3">Class I SAM-dependent methyltransferase</fullName>
    </submittedName>
</protein>
<dbReference type="GO" id="GO:0008168">
    <property type="term" value="F:methyltransferase activity"/>
    <property type="evidence" value="ECO:0007669"/>
    <property type="project" value="UniProtKB-KW"/>
</dbReference>
<organism evidence="3 4">
    <name type="scientific">Fredinandcohnia salidurans</name>
    <dbReference type="NCBI Taxonomy" id="2595041"/>
    <lineage>
        <taxon>Bacteria</taxon>
        <taxon>Bacillati</taxon>
        <taxon>Bacillota</taxon>
        <taxon>Bacilli</taxon>
        <taxon>Bacillales</taxon>
        <taxon>Bacillaceae</taxon>
        <taxon>Fredinandcohnia</taxon>
    </lineage>
</organism>
<dbReference type="EMBL" id="JBHUEK010000031">
    <property type="protein sequence ID" value="MFD1781304.1"/>
    <property type="molecule type" value="Genomic_DNA"/>
</dbReference>
<evidence type="ECO:0000313" key="3">
    <source>
        <dbReference type="EMBL" id="MFD1781304.1"/>
    </source>
</evidence>
<evidence type="ECO:0000256" key="2">
    <source>
        <dbReference type="ARBA" id="ARBA00022679"/>
    </source>
</evidence>
<proteinExistence type="predicted"/>
<sequence>MLDILKDAIQSSSNKQITYEQFMNTVLYHENKGYYMKDQVKVGKEGDFITSSNISNVFGKLFATLFHKLIALEKIPPYICEIGGGNGRFAKAVLDELQDSYIDTFQKITYIIIETSPYHQRLQQDILPVGKKVIQYQSLDEAKRDFPIFHGIVFSNELFDAFPVRVIEKKDHNLYEVNITLTEEEQLTEILTPLTDEGIKKYINTNKIVLTNGQRIEIPLQMLSYLEDLSSLLGDAVVFTVDYGYTNAEWEEPARKRGSLRGYYNHQLIHNPLEHPGEMDLTTHIHFDALVTYSSKLGLELVKKCRQDEFLLEAGILTFLQENFDPNPFSEKSKQNRAIRSLIMDSGMSAAFHVLIQQKNVKVSWENIFQGK</sequence>
<dbReference type="PANTHER" id="PTHR12049">
    <property type="entry name" value="PROTEIN ARGININE METHYLTRANSFERASE NDUFAF7, MITOCHONDRIAL"/>
    <property type="match status" value="1"/>
</dbReference>
<dbReference type="InterPro" id="IPR029063">
    <property type="entry name" value="SAM-dependent_MTases_sf"/>
</dbReference>
<dbReference type="Proteomes" id="UP001597227">
    <property type="component" value="Unassembled WGS sequence"/>
</dbReference>
<comment type="caution">
    <text evidence="3">The sequence shown here is derived from an EMBL/GenBank/DDBJ whole genome shotgun (WGS) entry which is preliminary data.</text>
</comment>
<gene>
    <name evidence="3" type="ORF">ACFSFW_21840</name>
</gene>
<evidence type="ECO:0000256" key="1">
    <source>
        <dbReference type="ARBA" id="ARBA00022603"/>
    </source>
</evidence>
<name>A0ABW4MTJ6_9BACI</name>
<dbReference type="Gene3D" id="3.40.50.12710">
    <property type="match status" value="1"/>
</dbReference>
<keyword evidence="4" id="KW-1185">Reference proteome</keyword>
<keyword evidence="1 3" id="KW-0489">Methyltransferase</keyword>
<reference evidence="4" key="1">
    <citation type="journal article" date="2019" name="Int. J. Syst. Evol. Microbiol.">
        <title>The Global Catalogue of Microorganisms (GCM) 10K type strain sequencing project: providing services to taxonomists for standard genome sequencing and annotation.</title>
        <authorList>
            <consortium name="The Broad Institute Genomics Platform"/>
            <consortium name="The Broad Institute Genome Sequencing Center for Infectious Disease"/>
            <person name="Wu L."/>
            <person name="Ma J."/>
        </authorList>
    </citation>
    <scope>NUCLEOTIDE SEQUENCE [LARGE SCALE GENOMIC DNA]</scope>
    <source>
        <strain evidence="4">CCUG 15531</strain>
    </source>
</reference>
<dbReference type="RefSeq" id="WP_388041336.1">
    <property type="nucleotide sequence ID" value="NZ_JBHUEK010000031.1"/>
</dbReference>